<dbReference type="STRING" id="555088.DealDRAFT_0838"/>
<evidence type="ECO:0000313" key="5">
    <source>
        <dbReference type="Proteomes" id="UP000006443"/>
    </source>
</evidence>
<gene>
    <name evidence="4" type="ORF">DealDRAFT_0838</name>
</gene>
<dbReference type="Pfam" id="PF02769">
    <property type="entry name" value="AIRS_C"/>
    <property type="match status" value="1"/>
</dbReference>
<dbReference type="InterPro" id="IPR036676">
    <property type="entry name" value="PurM-like_C_sf"/>
</dbReference>
<dbReference type="OrthoDB" id="9801934at2"/>
<evidence type="ECO:0000256" key="1">
    <source>
        <dbReference type="ARBA" id="ARBA00006243"/>
    </source>
</evidence>
<sequence length="333" mass="35038">MSRVTLSHGDGGAFSAQLVQNLFLRYLWNPYLEHLSDATILPTPNRALAVTTDSFVVQPVFFPGGDIGKLSVCGTINDLTAGGARPMYLTAAFILEEGFLLSQLEQIVASMAQTAKECDVAVVAGDTKVVPRGQADGIYINTTGIGQVYRGLKLSPREIQPGDAIIVSGTLGDHGIAVLSEREGLAFETQVKSDCAPLSSLLSAVEDLFPAVRWLRDPTRGGAAASLNELAQAAGADIILQERHIPIRPQVKAASDMLGLDPLTLANEGKMLFVVQKDSAADLLNMLQAHPLGADAVIIGTVASGSGEVLMKTEAGGTRLVEMPAGIPVPRIC</sequence>
<dbReference type="Pfam" id="PF00586">
    <property type="entry name" value="AIRS"/>
    <property type="match status" value="1"/>
</dbReference>
<dbReference type="NCBIfam" id="TIGR02124">
    <property type="entry name" value="hypE"/>
    <property type="match status" value="1"/>
</dbReference>
<accession>C0GEC9</accession>
<protein>
    <submittedName>
        <fullName evidence="4">Hydrogenase expression/formation protein HypE</fullName>
    </submittedName>
</protein>
<dbReference type="CDD" id="cd02197">
    <property type="entry name" value="HypE"/>
    <property type="match status" value="1"/>
</dbReference>
<name>C0GEC9_DETAL</name>
<comment type="similarity">
    <text evidence="1">Belongs to the HypE family.</text>
</comment>
<dbReference type="GO" id="GO:0051604">
    <property type="term" value="P:protein maturation"/>
    <property type="evidence" value="ECO:0007669"/>
    <property type="project" value="TreeGrafter"/>
</dbReference>
<dbReference type="Proteomes" id="UP000006443">
    <property type="component" value="Unassembled WGS sequence"/>
</dbReference>
<dbReference type="AlphaFoldDB" id="C0GEC9"/>
<dbReference type="SUPFAM" id="SSF55326">
    <property type="entry name" value="PurM N-terminal domain-like"/>
    <property type="match status" value="1"/>
</dbReference>
<dbReference type="eggNOG" id="COG0309">
    <property type="taxonomic scope" value="Bacteria"/>
</dbReference>
<comment type="caution">
    <text evidence="4">The sequence shown here is derived from an EMBL/GenBank/DDBJ whole genome shotgun (WGS) entry which is preliminary data.</text>
</comment>
<dbReference type="InterPro" id="IPR036921">
    <property type="entry name" value="PurM-like_N_sf"/>
</dbReference>
<evidence type="ECO:0000259" key="3">
    <source>
        <dbReference type="Pfam" id="PF02769"/>
    </source>
</evidence>
<keyword evidence="5" id="KW-1185">Reference proteome</keyword>
<dbReference type="InterPro" id="IPR010918">
    <property type="entry name" value="PurM-like_C_dom"/>
</dbReference>
<evidence type="ECO:0000259" key="2">
    <source>
        <dbReference type="Pfam" id="PF00586"/>
    </source>
</evidence>
<dbReference type="InterPro" id="IPR016188">
    <property type="entry name" value="PurM-like_N"/>
</dbReference>
<dbReference type="PIRSF" id="PIRSF005644">
    <property type="entry name" value="Hdrgns_mtr_HypE"/>
    <property type="match status" value="1"/>
</dbReference>
<organism evidence="4 5">
    <name type="scientific">Dethiobacter alkaliphilus AHT 1</name>
    <dbReference type="NCBI Taxonomy" id="555088"/>
    <lineage>
        <taxon>Bacteria</taxon>
        <taxon>Bacillati</taxon>
        <taxon>Bacillota</taxon>
        <taxon>Dethiobacteria</taxon>
        <taxon>Dethiobacterales</taxon>
        <taxon>Dethiobacteraceae</taxon>
        <taxon>Dethiobacter</taxon>
    </lineage>
</organism>
<dbReference type="RefSeq" id="WP_008515164.1">
    <property type="nucleotide sequence ID" value="NZ_ACJM01000003.1"/>
</dbReference>
<feature type="domain" description="PurM-like C-terminal" evidence="3">
    <location>
        <begin position="160"/>
        <end position="309"/>
    </location>
</feature>
<dbReference type="PANTHER" id="PTHR30303:SF0">
    <property type="entry name" value="CARBAMOYL DEHYDRATASE HYPE"/>
    <property type="match status" value="1"/>
</dbReference>
<dbReference type="Gene3D" id="3.30.1330.10">
    <property type="entry name" value="PurM-like, N-terminal domain"/>
    <property type="match status" value="1"/>
</dbReference>
<dbReference type="PANTHER" id="PTHR30303">
    <property type="entry name" value="HYDROGENASE ISOENZYMES FORMATION PROTEIN HYPE"/>
    <property type="match status" value="1"/>
</dbReference>
<dbReference type="InterPro" id="IPR011854">
    <property type="entry name" value="HypE"/>
</dbReference>
<dbReference type="Gene3D" id="3.90.650.10">
    <property type="entry name" value="PurM-like C-terminal domain"/>
    <property type="match status" value="1"/>
</dbReference>
<feature type="domain" description="PurM-like N-terminal" evidence="2">
    <location>
        <begin position="37"/>
        <end position="148"/>
    </location>
</feature>
<reference evidence="4 5" key="1">
    <citation type="submission" date="2009-02" db="EMBL/GenBank/DDBJ databases">
        <title>Sequencing of the draft genome and assembly of Dethiobacter alkaliphilus AHT 1.</title>
        <authorList>
            <consortium name="US DOE Joint Genome Institute (JGI-PGF)"/>
            <person name="Lucas S."/>
            <person name="Copeland A."/>
            <person name="Lapidus A."/>
            <person name="Glavina del Rio T."/>
            <person name="Dalin E."/>
            <person name="Tice H."/>
            <person name="Bruce D."/>
            <person name="Goodwin L."/>
            <person name="Pitluck S."/>
            <person name="Larimer F."/>
            <person name="Land M.L."/>
            <person name="Hauser L."/>
            <person name="Muyzer G."/>
        </authorList>
    </citation>
    <scope>NUCLEOTIDE SEQUENCE [LARGE SCALE GENOMIC DNA]</scope>
    <source>
        <strain evidence="4 5">AHT 1</strain>
    </source>
</reference>
<evidence type="ECO:0000313" key="4">
    <source>
        <dbReference type="EMBL" id="EEG78423.1"/>
    </source>
</evidence>
<dbReference type="SUPFAM" id="SSF56042">
    <property type="entry name" value="PurM C-terminal domain-like"/>
    <property type="match status" value="1"/>
</dbReference>
<dbReference type="EMBL" id="ACJM01000003">
    <property type="protein sequence ID" value="EEG78423.1"/>
    <property type="molecule type" value="Genomic_DNA"/>
</dbReference>
<proteinExistence type="inferred from homology"/>